<proteinExistence type="predicted"/>
<evidence type="ECO:0000313" key="2">
    <source>
        <dbReference type="Proteomes" id="UP000308600"/>
    </source>
</evidence>
<reference evidence="1 2" key="1">
    <citation type="journal article" date="2019" name="Nat. Ecol. Evol.">
        <title>Megaphylogeny resolves global patterns of mushroom evolution.</title>
        <authorList>
            <person name="Varga T."/>
            <person name="Krizsan K."/>
            <person name="Foldi C."/>
            <person name="Dima B."/>
            <person name="Sanchez-Garcia M."/>
            <person name="Sanchez-Ramirez S."/>
            <person name="Szollosi G.J."/>
            <person name="Szarkandi J.G."/>
            <person name="Papp V."/>
            <person name="Albert L."/>
            <person name="Andreopoulos W."/>
            <person name="Angelini C."/>
            <person name="Antonin V."/>
            <person name="Barry K.W."/>
            <person name="Bougher N.L."/>
            <person name="Buchanan P."/>
            <person name="Buyck B."/>
            <person name="Bense V."/>
            <person name="Catcheside P."/>
            <person name="Chovatia M."/>
            <person name="Cooper J."/>
            <person name="Damon W."/>
            <person name="Desjardin D."/>
            <person name="Finy P."/>
            <person name="Geml J."/>
            <person name="Haridas S."/>
            <person name="Hughes K."/>
            <person name="Justo A."/>
            <person name="Karasinski D."/>
            <person name="Kautmanova I."/>
            <person name="Kiss B."/>
            <person name="Kocsube S."/>
            <person name="Kotiranta H."/>
            <person name="LaButti K.M."/>
            <person name="Lechner B.E."/>
            <person name="Liimatainen K."/>
            <person name="Lipzen A."/>
            <person name="Lukacs Z."/>
            <person name="Mihaltcheva S."/>
            <person name="Morgado L.N."/>
            <person name="Niskanen T."/>
            <person name="Noordeloos M.E."/>
            <person name="Ohm R.A."/>
            <person name="Ortiz-Santana B."/>
            <person name="Ovrebo C."/>
            <person name="Racz N."/>
            <person name="Riley R."/>
            <person name="Savchenko A."/>
            <person name="Shiryaev A."/>
            <person name="Soop K."/>
            <person name="Spirin V."/>
            <person name="Szebenyi C."/>
            <person name="Tomsovsky M."/>
            <person name="Tulloss R.E."/>
            <person name="Uehling J."/>
            <person name="Grigoriev I.V."/>
            <person name="Vagvolgyi C."/>
            <person name="Papp T."/>
            <person name="Martin F.M."/>
            <person name="Miettinen O."/>
            <person name="Hibbett D.S."/>
            <person name="Nagy L.G."/>
        </authorList>
    </citation>
    <scope>NUCLEOTIDE SEQUENCE [LARGE SCALE GENOMIC DNA]</scope>
    <source>
        <strain evidence="1 2">NL-1719</strain>
    </source>
</reference>
<name>A0ACD3BH84_9AGAR</name>
<keyword evidence="2" id="KW-1185">Reference proteome</keyword>
<dbReference type="EMBL" id="ML208259">
    <property type="protein sequence ID" value="TFK77255.1"/>
    <property type="molecule type" value="Genomic_DNA"/>
</dbReference>
<gene>
    <name evidence="1" type="ORF">BDN72DRAFT_910171</name>
</gene>
<evidence type="ECO:0000313" key="1">
    <source>
        <dbReference type="EMBL" id="TFK77255.1"/>
    </source>
</evidence>
<protein>
    <submittedName>
        <fullName evidence="1">Uncharacterized protein</fullName>
    </submittedName>
</protein>
<accession>A0ACD3BH84</accession>
<sequence>MDARYNRILDKITIEGLTLPNLIAYVLSSPNPNIIYYKNELASNAGLLCSQLITCARDGTKAIIDIAGETYLSEVQALVKRDHGLHFSAATATADQISGFDLPLVAQQMQDLAPQLWALLGYLLEKINQKANYLPGLFGLFLHSCRTPERVITALARIGVSVSDSSIYNSIRNMSRDSVANLRKLGETKLVQYGADNFDVHLKRLLSTLEKNSSTLYHLTSALMMPLQHGVELKDLRCSDELWRKSPLNSFIPLLKDPEPIEQIPVVQTPITPARAMECNNSTVSGNIAALEQLAEQAGIGGPEHEGAVDVSEFVTIVHGDLGTGDRIASILLRRSIEETPWRRFQHIVFVPGLFHLQLACADAIWRITISKPESRRDPTSIMKDVAILHPKHTGTFSNSKVTYRQMTNVINNAGIVRRLDEWLKEANRQGTRSQFVDLNAFAASKPNWSQLQEMAASLAKRINTESQKVTRKRRSPVPDPDRDEQYENSVLTMKYFLLYDELLYAIKHGDIGRVEQVLIPWIFIFKGIGKHKYAFHMQRYLADVHLKYPAGLRHAIRYNILVNPKGKPDGFRGVDWVVELMNLYTKAIYGGEGSNYTVERILKESPLVMIYRDAQNIVERNYLLRKLTTSHSGPNMVASFTAAIAAHAKNQTNEIVPERKSRYVIPDVTDIGRGRLNHRATGSSSSTGRTDAGNMDVDPVDADGDADANVDGVDVDNPELQLEALDIISEIV</sequence>
<dbReference type="Proteomes" id="UP000308600">
    <property type="component" value="Unassembled WGS sequence"/>
</dbReference>
<organism evidence="1 2">
    <name type="scientific">Pluteus cervinus</name>
    <dbReference type="NCBI Taxonomy" id="181527"/>
    <lineage>
        <taxon>Eukaryota</taxon>
        <taxon>Fungi</taxon>
        <taxon>Dikarya</taxon>
        <taxon>Basidiomycota</taxon>
        <taxon>Agaricomycotina</taxon>
        <taxon>Agaricomycetes</taxon>
        <taxon>Agaricomycetidae</taxon>
        <taxon>Agaricales</taxon>
        <taxon>Pluteineae</taxon>
        <taxon>Pluteaceae</taxon>
        <taxon>Pluteus</taxon>
    </lineage>
</organism>